<dbReference type="InterPro" id="IPR018833">
    <property type="entry name" value="Rv2993c-like_N"/>
</dbReference>
<dbReference type="Pfam" id="PF01557">
    <property type="entry name" value="FAA_hydrolase"/>
    <property type="match status" value="1"/>
</dbReference>
<dbReference type="InterPro" id="IPR036663">
    <property type="entry name" value="Fumarylacetoacetase_C_sf"/>
</dbReference>
<dbReference type="GO" id="GO:0046872">
    <property type="term" value="F:metal ion binding"/>
    <property type="evidence" value="ECO:0007669"/>
    <property type="project" value="UniProtKB-KW"/>
</dbReference>
<dbReference type="RefSeq" id="WP_070649256.1">
    <property type="nucleotide sequence ID" value="NZ_JABZXO010000003.1"/>
</dbReference>
<dbReference type="GO" id="GO:0044281">
    <property type="term" value="P:small molecule metabolic process"/>
    <property type="evidence" value="ECO:0007669"/>
    <property type="project" value="UniProtKB-ARBA"/>
</dbReference>
<gene>
    <name evidence="5" type="ORF">HXO61_01940</name>
</gene>
<protein>
    <submittedName>
        <fullName evidence="5">Fumarylacetoacetate hydrolase family protein</fullName>
    </submittedName>
</protein>
<evidence type="ECO:0000259" key="4">
    <source>
        <dbReference type="Pfam" id="PF10370"/>
    </source>
</evidence>
<reference evidence="5" key="1">
    <citation type="submission" date="2020-04" db="EMBL/GenBank/DDBJ databases">
        <title>Deep metagenomics examines the oral microbiome during advanced dental caries in children, revealing novel taxa and co-occurrences with host molecules.</title>
        <authorList>
            <person name="Baker J.L."/>
            <person name="Morton J.T."/>
            <person name="Dinis M."/>
            <person name="Alvarez R."/>
            <person name="Tran N.C."/>
            <person name="Knight R."/>
            <person name="Edlund A."/>
        </authorList>
    </citation>
    <scope>NUCLEOTIDE SEQUENCE</scope>
    <source>
        <strain evidence="5">JCVI_39_bin.18</strain>
    </source>
</reference>
<dbReference type="Proteomes" id="UP000770330">
    <property type="component" value="Unassembled WGS sequence"/>
</dbReference>
<proteinExistence type="inferred from homology"/>
<dbReference type="InterPro" id="IPR011234">
    <property type="entry name" value="Fumarylacetoacetase-like_C"/>
</dbReference>
<dbReference type="PANTHER" id="PTHR42796:SF4">
    <property type="entry name" value="FUMARYLACETOACETATE HYDROLASE DOMAIN-CONTAINING PROTEIN 2A"/>
    <property type="match status" value="1"/>
</dbReference>
<dbReference type="EMBL" id="JABZXO010000003">
    <property type="protein sequence ID" value="MBF1656683.1"/>
    <property type="molecule type" value="Genomic_DNA"/>
</dbReference>
<feature type="domain" description="Rv2993c-like N-terminal" evidence="4">
    <location>
        <begin position="1"/>
        <end position="55"/>
    </location>
</feature>
<dbReference type="PANTHER" id="PTHR42796">
    <property type="entry name" value="FUMARYLACETOACETATE HYDROLASE DOMAIN-CONTAINING PROTEIN 2A-RELATED"/>
    <property type="match status" value="1"/>
</dbReference>
<keyword evidence="5" id="KW-0378">Hydrolase</keyword>
<dbReference type="GO" id="GO:0016787">
    <property type="term" value="F:hydrolase activity"/>
    <property type="evidence" value="ECO:0007669"/>
    <property type="project" value="UniProtKB-KW"/>
</dbReference>
<dbReference type="Gene3D" id="2.30.30.370">
    <property type="entry name" value="FAH"/>
    <property type="match status" value="1"/>
</dbReference>
<dbReference type="AlphaFoldDB" id="A0A930L328"/>
<dbReference type="Gene3D" id="3.90.850.10">
    <property type="entry name" value="Fumarylacetoacetase-like, C-terminal domain"/>
    <property type="match status" value="1"/>
</dbReference>
<comment type="caution">
    <text evidence="5">The sequence shown here is derived from an EMBL/GenBank/DDBJ whole genome shotgun (WGS) entry which is preliminary data.</text>
</comment>
<dbReference type="SUPFAM" id="SSF56529">
    <property type="entry name" value="FAH"/>
    <property type="match status" value="1"/>
</dbReference>
<keyword evidence="2" id="KW-0479">Metal-binding</keyword>
<name>A0A930L328_9MICC</name>
<evidence type="ECO:0000313" key="6">
    <source>
        <dbReference type="Proteomes" id="UP000770330"/>
    </source>
</evidence>
<sequence length="250" mass="26842">MRIARFTVNNELHFGLVEGDAGEETLRVLAGDPFYSGIEPTGTTYPIDQVRLLAPIIPRSKVIGAIANWAGTEAPASPQFFLKPNTTVIGPGDPVTLPEYSEAVSAEGELAVVIGRIAKSVPLERVHEVIFGYTVANDLTARDLLEDRQWTRAKGFDGATPLGPWIETDLDTDSLNITTWVDGDVVQEGNTSEMHYSVAEQVAAASEIFTLLPGDVLLTGTPAGISVLRDGNEVEVEVEGIGSLVTRVRD</sequence>
<feature type="domain" description="Fumarylacetoacetase-like C-terminal" evidence="3">
    <location>
        <begin position="73"/>
        <end position="249"/>
    </location>
</feature>
<comment type="similarity">
    <text evidence="1">Belongs to the FAH family.</text>
</comment>
<accession>A0A930L328</accession>
<evidence type="ECO:0000259" key="3">
    <source>
        <dbReference type="Pfam" id="PF01557"/>
    </source>
</evidence>
<evidence type="ECO:0000256" key="1">
    <source>
        <dbReference type="ARBA" id="ARBA00010211"/>
    </source>
</evidence>
<dbReference type="InterPro" id="IPR051121">
    <property type="entry name" value="FAH"/>
</dbReference>
<evidence type="ECO:0000256" key="2">
    <source>
        <dbReference type="ARBA" id="ARBA00022723"/>
    </source>
</evidence>
<dbReference type="Pfam" id="PF10370">
    <property type="entry name" value="Rv2993c-like_N"/>
    <property type="match status" value="1"/>
</dbReference>
<organism evidence="5 6">
    <name type="scientific">Rothia mucilaginosa</name>
    <dbReference type="NCBI Taxonomy" id="43675"/>
    <lineage>
        <taxon>Bacteria</taxon>
        <taxon>Bacillati</taxon>
        <taxon>Actinomycetota</taxon>
        <taxon>Actinomycetes</taxon>
        <taxon>Micrococcales</taxon>
        <taxon>Micrococcaceae</taxon>
        <taxon>Rothia</taxon>
    </lineage>
</organism>
<evidence type="ECO:0000313" key="5">
    <source>
        <dbReference type="EMBL" id="MBF1656683.1"/>
    </source>
</evidence>